<organism evidence="6 7">
    <name type="scientific">Microbacterium schleiferi</name>
    <dbReference type="NCBI Taxonomy" id="69362"/>
    <lineage>
        <taxon>Bacteria</taxon>
        <taxon>Bacillati</taxon>
        <taxon>Actinomycetota</taxon>
        <taxon>Actinomycetes</taxon>
        <taxon>Micrococcales</taxon>
        <taxon>Microbacteriaceae</taxon>
        <taxon>Microbacterium</taxon>
    </lineage>
</organism>
<name>A0A7S8RGD7_9MICO</name>
<dbReference type="AlphaFoldDB" id="A0A7S8RGD7"/>
<accession>A0A7S8RGD7</accession>
<dbReference type="Pfam" id="PF13476">
    <property type="entry name" value="AAA_23"/>
    <property type="match status" value="1"/>
</dbReference>
<gene>
    <name evidence="6" type="ORF">IT882_13715</name>
</gene>
<feature type="coiled-coil region" evidence="4">
    <location>
        <begin position="571"/>
        <end position="629"/>
    </location>
</feature>
<comment type="similarity">
    <text evidence="1">Belongs to the SMC family. SbcC subfamily.</text>
</comment>
<dbReference type="Pfam" id="PF13558">
    <property type="entry name" value="SbcC_Walker_B"/>
    <property type="match status" value="1"/>
</dbReference>
<feature type="domain" description="Rad50/SbcC-type AAA" evidence="5">
    <location>
        <begin position="5"/>
        <end position="222"/>
    </location>
</feature>
<reference evidence="6 7" key="1">
    <citation type="submission" date="2020-11" db="EMBL/GenBank/DDBJ databases">
        <title>Amino acid is mineralized and recycled by bacteria in oceanic microbiome.</title>
        <authorList>
            <person name="Zheng L.Y."/>
        </authorList>
    </citation>
    <scope>NUCLEOTIDE SEQUENCE [LARGE SCALE GENOMIC DNA]</scope>
    <source>
        <strain evidence="6 7">A32-1</strain>
    </source>
</reference>
<dbReference type="RefSeq" id="WP_195692304.1">
    <property type="nucleotide sequence ID" value="NZ_CP064760.1"/>
</dbReference>
<feature type="coiled-coil region" evidence="4">
    <location>
        <begin position="664"/>
        <end position="691"/>
    </location>
</feature>
<evidence type="ECO:0000259" key="5">
    <source>
        <dbReference type="Pfam" id="PF13476"/>
    </source>
</evidence>
<dbReference type="PANTHER" id="PTHR32114:SF2">
    <property type="entry name" value="ABC TRANSPORTER ABCH.3"/>
    <property type="match status" value="1"/>
</dbReference>
<evidence type="ECO:0000313" key="6">
    <source>
        <dbReference type="EMBL" id="QPE04226.1"/>
    </source>
</evidence>
<dbReference type="GO" id="GO:0006302">
    <property type="term" value="P:double-strand break repair"/>
    <property type="evidence" value="ECO:0007669"/>
    <property type="project" value="InterPro"/>
</dbReference>
<keyword evidence="4" id="KW-0175">Coiled coil</keyword>
<comment type="subunit">
    <text evidence="2">Heterodimer of SbcC and SbcD.</text>
</comment>
<evidence type="ECO:0000313" key="7">
    <source>
        <dbReference type="Proteomes" id="UP000594480"/>
    </source>
</evidence>
<dbReference type="EMBL" id="CP064760">
    <property type="protein sequence ID" value="QPE04226.1"/>
    <property type="molecule type" value="Genomic_DNA"/>
</dbReference>
<dbReference type="InterPro" id="IPR038729">
    <property type="entry name" value="Rad50/SbcC_AAA"/>
</dbReference>
<dbReference type="PANTHER" id="PTHR32114">
    <property type="entry name" value="ABC TRANSPORTER ABCH.3"/>
    <property type="match status" value="1"/>
</dbReference>
<dbReference type="SUPFAM" id="SSF52540">
    <property type="entry name" value="P-loop containing nucleoside triphosphate hydrolases"/>
    <property type="match status" value="1"/>
</dbReference>
<feature type="coiled-coil region" evidence="4">
    <location>
        <begin position="265"/>
        <end position="298"/>
    </location>
</feature>
<dbReference type="GO" id="GO:0016887">
    <property type="term" value="F:ATP hydrolysis activity"/>
    <property type="evidence" value="ECO:0007669"/>
    <property type="project" value="InterPro"/>
</dbReference>
<proteinExistence type="inferred from homology"/>
<dbReference type="InterPro" id="IPR027417">
    <property type="entry name" value="P-loop_NTPase"/>
</dbReference>
<protein>
    <recommendedName>
        <fullName evidence="3">Nuclease SbcCD subunit C</fullName>
    </recommendedName>
</protein>
<evidence type="ECO:0000256" key="1">
    <source>
        <dbReference type="ARBA" id="ARBA00006930"/>
    </source>
</evidence>
<evidence type="ECO:0000256" key="2">
    <source>
        <dbReference type="ARBA" id="ARBA00011322"/>
    </source>
</evidence>
<feature type="coiled-coil region" evidence="4">
    <location>
        <begin position="190"/>
        <end position="221"/>
    </location>
</feature>
<evidence type="ECO:0000256" key="3">
    <source>
        <dbReference type="ARBA" id="ARBA00013368"/>
    </source>
</evidence>
<dbReference type="Proteomes" id="UP000594480">
    <property type="component" value="Chromosome"/>
</dbReference>
<sequence>MRIHRVQIEGFGPFRERQDVDLDALAPSGVFVIAGRTGAGKSSILDAICFALYGTVPRYDGVERRLRSDHCAPDDPTQVAVEFSTGADRWRITRSPDYERPKRRGTGMTVVAADALLERLEPDAAGAEQWVGYAAGPRDVGHAIDEVVGLSHQQFLQVILLAQNRFSQFLLAGNADRQRVLRTLFGTQIYEDYEKRLDERRRESEREQERDASQLQRLQSDLETLGREAGWLLSEEAVDLERLAARGGYDLQTRADTVERDDAALAAAEAEHTRVRELREQQQRRVSAREHLAALELESEALGPDRARLERARAAEPLRAAIEQVIRARAEAEATRASEASVLADAPAGVDTALDVDELLAAAQTLTGDIARWQDAEDAEQQLTTDRADLTRTTTEAEAVRAVVAVTRDVLAHADQERGQLGDEIERLSTAAAGLDGARAERADISARLVAAREAEAAAAELAAANADRLEASRGVEEAVAAWGLLMRRRLSGFAAELAADLTDEAPCPVCGSLDHPAPAPSTHDPVTDAVLAAAEDARDRALTADRESAARHADVTARVEAARARARGSVEELQTSERDIHARLERAEQADEALTQARRLRAELEAREHELRRELDEATARLAEFDTARAVLTGRIAQADGAVSAARGSFPTVHARIADADARRRAAQQLAEARRARQVAAERLRGAELDLDAAVAASSFPDADSAGAALLTPTQLEDVSSRLSDHDAAKRIAKERLLELELQLADAPDELVDTDASLRAATRARETWQRSVAELAAVRERVARFGDLRTAIETLDREGEERRERHQMLVRLADTLAGRAPNTMRMTLETFVLAAELEEIVAAANLRLADMSDGRYRLEHTDALARRGAASGLGLHVHDAYTGRTRPPQSLSGGETFLASLALALGLAEVVTSRAGGIRLDTLFIDEGFGSLDAETLELALRTLDDLRSGGRTIGVISHVEAMKEQLPIGIFVEATPHGSSVITEAAPSLL</sequence>
<keyword evidence="7" id="KW-1185">Reference proteome</keyword>
<dbReference type="Gene3D" id="3.40.50.300">
    <property type="entry name" value="P-loop containing nucleotide triphosphate hydrolases"/>
    <property type="match status" value="2"/>
</dbReference>
<dbReference type="KEGG" id="msf:IT882_13715"/>
<evidence type="ECO:0000256" key="4">
    <source>
        <dbReference type="SAM" id="Coils"/>
    </source>
</evidence>